<keyword evidence="1" id="KW-1133">Transmembrane helix</keyword>
<keyword evidence="1" id="KW-0812">Transmembrane</keyword>
<accession>A0A914DUB4</accession>
<feature type="transmembrane region" description="Helical" evidence="1">
    <location>
        <begin position="156"/>
        <end position="182"/>
    </location>
</feature>
<evidence type="ECO:0000313" key="3">
    <source>
        <dbReference type="WBParaSite" id="ACRNAN_scaffold3929.g25804.t1"/>
    </source>
</evidence>
<dbReference type="InterPro" id="IPR019425">
    <property type="entry name" value="7TM_GPCR_serpentine_rcpt_Srt"/>
</dbReference>
<name>A0A914DUB4_9BILA</name>
<feature type="transmembrane region" description="Helical" evidence="1">
    <location>
        <begin position="37"/>
        <end position="61"/>
    </location>
</feature>
<reference evidence="3" key="1">
    <citation type="submission" date="2022-11" db="UniProtKB">
        <authorList>
            <consortium name="WormBaseParasite"/>
        </authorList>
    </citation>
    <scope>IDENTIFICATION</scope>
</reference>
<evidence type="ECO:0000313" key="2">
    <source>
        <dbReference type="Proteomes" id="UP000887540"/>
    </source>
</evidence>
<dbReference type="PANTHER" id="PTHR23021">
    <property type="entry name" value="SERPENTINE RECEPTOR, CLASS T"/>
    <property type="match status" value="1"/>
</dbReference>
<dbReference type="Pfam" id="PF10321">
    <property type="entry name" value="7TM_GPCR_Srt"/>
    <property type="match status" value="2"/>
</dbReference>
<dbReference type="PANTHER" id="PTHR23021:SF11">
    <property type="entry name" value="SERPENTINE RECEPTOR, CLASS T"/>
    <property type="match status" value="1"/>
</dbReference>
<keyword evidence="1" id="KW-0472">Membrane</keyword>
<sequence>MMFFLGIYDVCATIIGGTFEGIFAIRGDIFCTNPNFIYLVGCFQVEVWVTACCASLLLLINRSLDLISNNYADLLFEGWKTYIWCLFPFGFGLWMCWFTTPYLFSSLLHASFVNPYFGIPGINVIMSDVIMIQSIVVSVFLALTSALYMLMQYFPVPMAIIIASQFMWQASHGASVFTYIFINKTMRREAILLLKELVGANTYRIDPANPRSVHINPNWLGRSGGTAATIGTQDVDVA</sequence>
<keyword evidence="2" id="KW-1185">Reference proteome</keyword>
<proteinExistence type="predicted"/>
<protein>
    <submittedName>
        <fullName evidence="3">Uncharacterized protein</fullName>
    </submittedName>
</protein>
<feature type="transmembrane region" description="Helical" evidence="1">
    <location>
        <begin position="6"/>
        <end position="25"/>
    </location>
</feature>
<dbReference type="WBParaSite" id="ACRNAN_scaffold3929.g25804.t1">
    <property type="protein sequence ID" value="ACRNAN_scaffold3929.g25804.t1"/>
    <property type="gene ID" value="ACRNAN_scaffold3929.g25804"/>
</dbReference>
<organism evidence="2 3">
    <name type="scientific">Acrobeloides nanus</name>
    <dbReference type="NCBI Taxonomy" id="290746"/>
    <lineage>
        <taxon>Eukaryota</taxon>
        <taxon>Metazoa</taxon>
        <taxon>Ecdysozoa</taxon>
        <taxon>Nematoda</taxon>
        <taxon>Chromadorea</taxon>
        <taxon>Rhabditida</taxon>
        <taxon>Tylenchina</taxon>
        <taxon>Cephalobomorpha</taxon>
        <taxon>Cephaloboidea</taxon>
        <taxon>Cephalobidae</taxon>
        <taxon>Acrobeloides</taxon>
    </lineage>
</organism>
<evidence type="ECO:0000256" key="1">
    <source>
        <dbReference type="SAM" id="Phobius"/>
    </source>
</evidence>
<dbReference type="Proteomes" id="UP000887540">
    <property type="component" value="Unplaced"/>
</dbReference>
<feature type="transmembrane region" description="Helical" evidence="1">
    <location>
        <begin position="81"/>
        <end position="104"/>
    </location>
</feature>
<dbReference type="AlphaFoldDB" id="A0A914DUB4"/>
<feature type="transmembrane region" description="Helical" evidence="1">
    <location>
        <begin position="125"/>
        <end position="150"/>
    </location>
</feature>